<dbReference type="Gene3D" id="1.20.5.300">
    <property type="match status" value="1"/>
</dbReference>
<dbReference type="InterPro" id="IPR007236">
    <property type="entry name" value="SlyX"/>
</dbReference>
<dbReference type="HOGENOM" id="CLU_180796_4_2_6"/>
<dbReference type="STRING" id="1085623.GNIT_3506"/>
<evidence type="ECO:0000313" key="2">
    <source>
        <dbReference type="EMBL" id="AEP31600.1"/>
    </source>
</evidence>
<evidence type="ECO:0000313" key="3">
    <source>
        <dbReference type="Proteomes" id="UP000009282"/>
    </source>
</evidence>
<name>G4QNP2_GLANF</name>
<sequence length="83" mass="9473">MTDKTGNNTADDTIEQMKAAIEQLEFKIAYQEDNFDQLNEIVTSQQYMLDRQAHLLKGLVDKIKTLQVADSDTDQGDDLPPHY</sequence>
<protein>
    <submittedName>
        <fullName evidence="2">Putative slyX protein (SlyX)</fullName>
    </submittedName>
</protein>
<dbReference type="PANTHER" id="PTHR36508">
    <property type="entry name" value="PROTEIN SLYX"/>
    <property type="match status" value="1"/>
</dbReference>
<organism evidence="2 3">
    <name type="scientific">Glaciecola nitratireducens (strain JCM 12485 / KCTC 12276 / FR1064)</name>
    <dbReference type="NCBI Taxonomy" id="1085623"/>
    <lineage>
        <taxon>Bacteria</taxon>
        <taxon>Pseudomonadati</taxon>
        <taxon>Pseudomonadota</taxon>
        <taxon>Gammaproteobacteria</taxon>
        <taxon>Alteromonadales</taxon>
        <taxon>Alteromonadaceae</taxon>
        <taxon>Brumicola</taxon>
    </lineage>
</organism>
<accession>G4QNP2</accession>
<dbReference type="RefSeq" id="WP_014110471.1">
    <property type="nucleotide sequence ID" value="NC_016041.1"/>
</dbReference>
<dbReference type="Proteomes" id="UP000009282">
    <property type="component" value="Chromosome"/>
</dbReference>
<dbReference type="Pfam" id="PF04102">
    <property type="entry name" value="SlyX"/>
    <property type="match status" value="1"/>
</dbReference>
<dbReference type="PANTHER" id="PTHR36508:SF1">
    <property type="entry name" value="PROTEIN SLYX"/>
    <property type="match status" value="1"/>
</dbReference>
<keyword evidence="3" id="KW-1185">Reference proteome</keyword>
<dbReference type="EMBL" id="CP003060">
    <property type="protein sequence ID" value="AEP31600.1"/>
    <property type="molecule type" value="Genomic_DNA"/>
</dbReference>
<dbReference type="KEGG" id="gni:GNIT_3506"/>
<dbReference type="AlphaFoldDB" id="G4QNP2"/>
<proteinExistence type="predicted"/>
<keyword evidence="1" id="KW-0175">Coiled coil</keyword>
<evidence type="ECO:0000256" key="1">
    <source>
        <dbReference type="SAM" id="Coils"/>
    </source>
</evidence>
<reference evidence="2 3" key="1">
    <citation type="journal article" date="2011" name="J. Bacteriol.">
        <title>Complete genome sequence of seawater bacterium Glaciecola nitratireducens FR1064T.</title>
        <authorList>
            <person name="Bian F."/>
            <person name="Qin Q.L."/>
            <person name="Xie B.B."/>
            <person name="Shu Y.L."/>
            <person name="Zhang X.Y."/>
            <person name="Yu Y."/>
            <person name="Chen B."/>
            <person name="Chen X.L."/>
            <person name="Zhou B.C."/>
            <person name="Zhang Y.Z."/>
        </authorList>
    </citation>
    <scope>NUCLEOTIDE SEQUENCE [LARGE SCALE GENOMIC DNA]</scope>
    <source>
        <strain evidence="3">JCM 12485 / KCTC 12276 / FR1064</strain>
    </source>
</reference>
<feature type="coiled-coil region" evidence="1">
    <location>
        <begin position="7"/>
        <end position="34"/>
    </location>
</feature>
<gene>
    <name evidence="2" type="primary">slyX</name>
    <name evidence="2" type="ordered locus">GNIT_3506</name>
</gene>